<gene>
    <name evidence="2" type="ORF">CUJ86_01960</name>
</gene>
<dbReference type="RefSeq" id="WP_130645877.1">
    <property type="nucleotide sequence ID" value="NZ_PGCL01000001.1"/>
</dbReference>
<reference evidence="2 3" key="1">
    <citation type="submission" date="2017-11" db="EMBL/GenBank/DDBJ databases">
        <title>Isolation and Characterization of Methanofollis Species from Methane Seep Offshore SW Taiwan.</title>
        <authorList>
            <person name="Teng N.-H."/>
            <person name="Lai M.-C."/>
            <person name="Chen S.-C."/>
        </authorList>
    </citation>
    <scope>NUCLEOTIDE SEQUENCE [LARGE SCALE GENOMIC DNA]</scope>
    <source>
        <strain evidence="2 3">FWC-SCC2</strain>
    </source>
</reference>
<dbReference type="AlphaFoldDB" id="A0A483CV41"/>
<keyword evidence="1" id="KW-0812">Transmembrane</keyword>
<comment type="caution">
    <text evidence="2">The sequence shown here is derived from an EMBL/GenBank/DDBJ whole genome shotgun (WGS) entry which is preliminary data.</text>
</comment>
<sequence length="171" mass="18495">MDIPCEIRLNARSIHSIDLPGSIEAAAGDTLLIRLINQGSPLHLTLTTSNAVRFTDFSHENLFLDRFDEIPVPIKPGVFPGTFDITAITGYGANRATVQVFVREPPAAETPEPEMPAPPEPRLPVSVIPFAVIAVAALLFIIYAATGIIAFEAAAFVVLVVGVLSAWYFRR</sequence>
<feature type="transmembrane region" description="Helical" evidence="1">
    <location>
        <begin position="149"/>
        <end position="169"/>
    </location>
</feature>
<feature type="transmembrane region" description="Helical" evidence="1">
    <location>
        <begin position="123"/>
        <end position="143"/>
    </location>
</feature>
<keyword evidence="1" id="KW-0472">Membrane</keyword>
<dbReference type="OrthoDB" id="282430at2157"/>
<dbReference type="Proteomes" id="UP000292580">
    <property type="component" value="Unassembled WGS sequence"/>
</dbReference>
<accession>A0A483CV41</accession>
<protein>
    <submittedName>
        <fullName evidence="2">Uncharacterized protein</fullName>
    </submittedName>
</protein>
<keyword evidence="3" id="KW-1185">Reference proteome</keyword>
<evidence type="ECO:0000313" key="3">
    <source>
        <dbReference type="Proteomes" id="UP000292580"/>
    </source>
</evidence>
<evidence type="ECO:0000313" key="2">
    <source>
        <dbReference type="EMBL" id="TAJ45516.1"/>
    </source>
</evidence>
<keyword evidence="1" id="KW-1133">Transmembrane helix</keyword>
<evidence type="ECO:0000256" key="1">
    <source>
        <dbReference type="SAM" id="Phobius"/>
    </source>
</evidence>
<organism evidence="2 3">
    <name type="scientific">Methanofollis fontis</name>
    <dbReference type="NCBI Taxonomy" id="2052832"/>
    <lineage>
        <taxon>Archaea</taxon>
        <taxon>Methanobacteriati</taxon>
        <taxon>Methanobacteriota</taxon>
        <taxon>Stenosarchaea group</taxon>
        <taxon>Methanomicrobia</taxon>
        <taxon>Methanomicrobiales</taxon>
        <taxon>Methanomicrobiaceae</taxon>
        <taxon>Methanofollis</taxon>
    </lineage>
</organism>
<name>A0A483CV41_9EURY</name>
<dbReference type="Pfam" id="PF24368">
    <property type="entry name" value="DUF7524"/>
    <property type="match status" value="1"/>
</dbReference>
<dbReference type="InterPro" id="IPR055946">
    <property type="entry name" value="DUF7524"/>
</dbReference>
<dbReference type="EMBL" id="PGCL01000001">
    <property type="protein sequence ID" value="TAJ45516.1"/>
    <property type="molecule type" value="Genomic_DNA"/>
</dbReference>
<proteinExistence type="predicted"/>